<gene>
    <name evidence="2" type="ORF">H8695_02260</name>
</gene>
<keyword evidence="3" id="KW-1185">Reference proteome</keyword>
<dbReference type="InterPro" id="IPR021338">
    <property type="entry name" value="DUF2953"/>
</dbReference>
<keyword evidence="1" id="KW-1133">Transmembrane helix</keyword>
<evidence type="ECO:0000313" key="3">
    <source>
        <dbReference type="Proteomes" id="UP000620366"/>
    </source>
</evidence>
<sequence length="202" mass="23159">MTALIVIAVIALLFAALLSLRIRVRIRYDGTLFVGVQILRFRIPILPAEQAPKQEQQAENEVQHDAERELQAVEKGALSAREVLELMRTLVPVAWRGLVKKIVFPVFRLYIKVAAGDAAQAAIQFGGLNALLYPLVALLGETFTLRERDLRLSVDFTASHYRVYFETEFYLRIWRILVTALVMLVKYLALRRRQKRQRVKAV</sequence>
<comment type="caution">
    <text evidence="2">The sequence shown here is derived from an EMBL/GenBank/DDBJ whole genome shotgun (WGS) entry which is preliminary data.</text>
</comment>
<accession>A0A926HTP7</accession>
<feature type="transmembrane region" description="Helical" evidence="1">
    <location>
        <begin position="169"/>
        <end position="190"/>
    </location>
</feature>
<reference evidence="2" key="1">
    <citation type="submission" date="2020-08" db="EMBL/GenBank/DDBJ databases">
        <title>Genome public.</title>
        <authorList>
            <person name="Liu C."/>
            <person name="Sun Q."/>
        </authorList>
    </citation>
    <scope>NUCLEOTIDE SEQUENCE</scope>
    <source>
        <strain evidence="2">BX7</strain>
    </source>
</reference>
<dbReference type="Pfam" id="PF11167">
    <property type="entry name" value="DUF2953"/>
    <property type="match status" value="1"/>
</dbReference>
<keyword evidence="1" id="KW-0472">Membrane</keyword>
<dbReference type="EMBL" id="JACRSP010000001">
    <property type="protein sequence ID" value="MBC8535518.1"/>
    <property type="molecule type" value="Genomic_DNA"/>
</dbReference>
<protein>
    <submittedName>
        <fullName evidence="2">DUF2953 domain-containing protein</fullName>
    </submittedName>
</protein>
<name>A0A926HTP7_9FIRM</name>
<keyword evidence="1" id="KW-0812">Transmembrane</keyword>
<evidence type="ECO:0000313" key="2">
    <source>
        <dbReference type="EMBL" id="MBC8535518.1"/>
    </source>
</evidence>
<proteinExistence type="predicted"/>
<dbReference type="RefSeq" id="WP_249299245.1">
    <property type="nucleotide sequence ID" value="NZ_JACRSP010000001.1"/>
</dbReference>
<dbReference type="AlphaFoldDB" id="A0A926HTP7"/>
<dbReference type="Proteomes" id="UP000620366">
    <property type="component" value="Unassembled WGS sequence"/>
</dbReference>
<organism evidence="2 3">
    <name type="scientific">Feifania hominis</name>
    <dbReference type="NCBI Taxonomy" id="2763660"/>
    <lineage>
        <taxon>Bacteria</taxon>
        <taxon>Bacillati</taxon>
        <taxon>Bacillota</taxon>
        <taxon>Clostridia</taxon>
        <taxon>Eubacteriales</taxon>
        <taxon>Feifaniaceae</taxon>
        <taxon>Feifania</taxon>
    </lineage>
</organism>
<evidence type="ECO:0000256" key="1">
    <source>
        <dbReference type="SAM" id="Phobius"/>
    </source>
</evidence>